<dbReference type="EMBL" id="GECZ01030753">
    <property type="protein sequence ID" value="JAS39016.1"/>
    <property type="molecule type" value="Transcribed_RNA"/>
</dbReference>
<reference evidence="3" key="1">
    <citation type="submission" date="2015-11" db="EMBL/GenBank/DDBJ databases">
        <title>De novo transcriptome assembly of four potential Pierce s Disease insect vectors from Arizona vineyards.</title>
        <authorList>
            <person name="Tassone E.E."/>
        </authorList>
    </citation>
    <scope>NUCLEOTIDE SEQUENCE</scope>
</reference>
<keyword evidence="2" id="KW-1133">Transmembrane helix</keyword>
<feature type="compositionally biased region" description="Basic and acidic residues" evidence="1">
    <location>
        <begin position="32"/>
        <end position="44"/>
    </location>
</feature>
<accession>A0A1B6EM63</accession>
<feature type="transmembrane region" description="Helical" evidence="2">
    <location>
        <begin position="113"/>
        <end position="135"/>
    </location>
</feature>
<evidence type="ECO:0000256" key="2">
    <source>
        <dbReference type="SAM" id="Phobius"/>
    </source>
</evidence>
<organism evidence="3">
    <name type="scientific">Cuerna arida</name>
    <dbReference type="NCBI Taxonomy" id="1464854"/>
    <lineage>
        <taxon>Eukaryota</taxon>
        <taxon>Metazoa</taxon>
        <taxon>Ecdysozoa</taxon>
        <taxon>Arthropoda</taxon>
        <taxon>Hexapoda</taxon>
        <taxon>Insecta</taxon>
        <taxon>Pterygota</taxon>
        <taxon>Neoptera</taxon>
        <taxon>Paraneoptera</taxon>
        <taxon>Hemiptera</taxon>
        <taxon>Auchenorrhyncha</taxon>
        <taxon>Membracoidea</taxon>
        <taxon>Cicadellidae</taxon>
        <taxon>Cicadellinae</taxon>
        <taxon>Proconiini</taxon>
        <taxon>Cuerna</taxon>
    </lineage>
</organism>
<name>A0A1B6EM63_9HEMI</name>
<keyword evidence="2" id="KW-0812">Transmembrane</keyword>
<dbReference type="AlphaFoldDB" id="A0A1B6EM63"/>
<proteinExistence type="predicted"/>
<feature type="compositionally biased region" description="Polar residues" evidence="1">
    <location>
        <begin position="58"/>
        <end position="67"/>
    </location>
</feature>
<evidence type="ECO:0000256" key="1">
    <source>
        <dbReference type="SAM" id="MobiDB-lite"/>
    </source>
</evidence>
<protein>
    <submittedName>
        <fullName evidence="3">Uncharacterized protein</fullName>
    </submittedName>
</protein>
<feature type="region of interest" description="Disordered" evidence="1">
    <location>
        <begin position="1"/>
        <end position="85"/>
    </location>
</feature>
<gene>
    <name evidence="3" type="ORF">g.10609</name>
</gene>
<evidence type="ECO:0000313" key="3">
    <source>
        <dbReference type="EMBL" id="JAS39016.1"/>
    </source>
</evidence>
<keyword evidence="2" id="KW-0472">Membrane</keyword>
<sequence length="172" mass="19857">RASSPSKEAPSDVKKPTPPQTTQRASSPSKDAQSDVRKRSRLQEQQETPSTSKEEPRTSVSVQQEVSTRSKKYSVQPRHGSLRQRRQLRQELRSSRAQVPATRAHITEKLHKVFVVMNYLMTTWIMIGVLTYIFASFESEDEENMPFNLIVREYPPGKMDPFLCKYLKKDCQ</sequence>
<feature type="compositionally biased region" description="Polar residues" evidence="1">
    <location>
        <begin position="20"/>
        <end position="31"/>
    </location>
</feature>
<feature type="non-terminal residue" evidence="3">
    <location>
        <position position="1"/>
    </location>
</feature>